<evidence type="ECO:0000313" key="2">
    <source>
        <dbReference type="Proteomes" id="UP001196870"/>
    </source>
</evidence>
<protein>
    <submittedName>
        <fullName evidence="1">Uncharacterized protein</fullName>
    </submittedName>
</protein>
<dbReference type="RefSeq" id="WP_211856260.1">
    <property type="nucleotide sequence ID" value="NZ_JAAGBB010000058.1"/>
</dbReference>
<gene>
    <name evidence="1" type="ORF">GXW71_29315</name>
</gene>
<sequence>MRIDYSQKGVAQPIFESGDLVRLCHDDLGEIITFRSGEWGRVVRVAEADLDVRLAGYSRPRSTPMAIARNVPKHWVEPCDGYGVPVALRQRDLDFTRR</sequence>
<keyword evidence="2" id="KW-1185">Reference proteome</keyword>
<organism evidence="1 2">
    <name type="scientific">Plastoroseomonas hellenica</name>
    <dbReference type="NCBI Taxonomy" id="2687306"/>
    <lineage>
        <taxon>Bacteria</taxon>
        <taxon>Pseudomonadati</taxon>
        <taxon>Pseudomonadota</taxon>
        <taxon>Alphaproteobacteria</taxon>
        <taxon>Acetobacterales</taxon>
        <taxon>Acetobacteraceae</taxon>
        <taxon>Plastoroseomonas</taxon>
    </lineage>
</organism>
<dbReference type="Proteomes" id="UP001196870">
    <property type="component" value="Unassembled WGS sequence"/>
</dbReference>
<name>A0ABS5F7E9_9PROT</name>
<evidence type="ECO:0000313" key="1">
    <source>
        <dbReference type="EMBL" id="MBR0668488.1"/>
    </source>
</evidence>
<accession>A0ABS5F7E9</accession>
<comment type="caution">
    <text evidence="1">The sequence shown here is derived from an EMBL/GenBank/DDBJ whole genome shotgun (WGS) entry which is preliminary data.</text>
</comment>
<dbReference type="EMBL" id="JAAGBB010000058">
    <property type="protein sequence ID" value="MBR0668488.1"/>
    <property type="molecule type" value="Genomic_DNA"/>
</dbReference>
<reference evidence="2" key="1">
    <citation type="journal article" date="2021" name="Syst. Appl. Microbiol.">
        <title>Roseomonas hellenica sp. nov., isolated from roots of wild-growing Alkanna tinctoria.</title>
        <authorList>
            <person name="Rat A."/>
            <person name="Naranjo H.D."/>
            <person name="Lebbe L."/>
            <person name="Cnockaert M."/>
            <person name="Krigas N."/>
            <person name="Grigoriadou K."/>
            <person name="Maloupa E."/>
            <person name="Willems A."/>
        </authorList>
    </citation>
    <scope>NUCLEOTIDE SEQUENCE [LARGE SCALE GENOMIC DNA]</scope>
    <source>
        <strain evidence="2">LMG 31523</strain>
    </source>
</reference>
<proteinExistence type="predicted"/>